<organism evidence="2 3">
    <name type="scientific">Galerina marginata (strain CBS 339.88)</name>
    <dbReference type="NCBI Taxonomy" id="685588"/>
    <lineage>
        <taxon>Eukaryota</taxon>
        <taxon>Fungi</taxon>
        <taxon>Dikarya</taxon>
        <taxon>Basidiomycota</taxon>
        <taxon>Agaricomycotina</taxon>
        <taxon>Agaricomycetes</taxon>
        <taxon>Agaricomycetidae</taxon>
        <taxon>Agaricales</taxon>
        <taxon>Agaricineae</taxon>
        <taxon>Strophariaceae</taxon>
        <taxon>Galerina</taxon>
    </lineage>
</organism>
<dbReference type="Proteomes" id="UP000027222">
    <property type="component" value="Unassembled WGS sequence"/>
</dbReference>
<reference evidence="3" key="1">
    <citation type="journal article" date="2014" name="Proc. Natl. Acad. Sci. U.S.A.">
        <title>Extensive sampling of basidiomycete genomes demonstrates inadequacy of the white-rot/brown-rot paradigm for wood decay fungi.</title>
        <authorList>
            <person name="Riley R."/>
            <person name="Salamov A.A."/>
            <person name="Brown D.W."/>
            <person name="Nagy L.G."/>
            <person name="Floudas D."/>
            <person name="Held B.W."/>
            <person name="Levasseur A."/>
            <person name="Lombard V."/>
            <person name="Morin E."/>
            <person name="Otillar R."/>
            <person name="Lindquist E.A."/>
            <person name="Sun H."/>
            <person name="LaButti K.M."/>
            <person name="Schmutz J."/>
            <person name="Jabbour D."/>
            <person name="Luo H."/>
            <person name="Baker S.E."/>
            <person name="Pisabarro A.G."/>
            <person name="Walton J.D."/>
            <person name="Blanchette R.A."/>
            <person name="Henrissat B."/>
            <person name="Martin F."/>
            <person name="Cullen D."/>
            <person name="Hibbett D.S."/>
            <person name="Grigoriev I.V."/>
        </authorList>
    </citation>
    <scope>NUCLEOTIDE SEQUENCE [LARGE SCALE GENOMIC DNA]</scope>
    <source>
        <strain evidence="3">CBS 339.88</strain>
    </source>
</reference>
<evidence type="ECO:0000256" key="1">
    <source>
        <dbReference type="SAM" id="MobiDB-lite"/>
    </source>
</evidence>
<feature type="compositionally biased region" description="Polar residues" evidence="1">
    <location>
        <begin position="9"/>
        <end position="29"/>
    </location>
</feature>
<dbReference type="GO" id="GO:0006355">
    <property type="term" value="P:regulation of DNA-templated transcription"/>
    <property type="evidence" value="ECO:0007669"/>
    <property type="project" value="TreeGrafter"/>
</dbReference>
<dbReference type="GO" id="GO:0006307">
    <property type="term" value="P:DNA alkylation repair"/>
    <property type="evidence" value="ECO:0007669"/>
    <property type="project" value="InterPro"/>
</dbReference>
<evidence type="ECO:0000313" key="2">
    <source>
        <dbReference type="EMBL" id="KDR77647.1"/>
    </source>
</evidence>
<feature type="region of interest" description="Disordered" evidence="1">
    <location>
        <begin position="286"/>
        <end position="319"/>
    </location>
</feature>
<dbReference type="InterPro" id="IPR009210">
    <property type="entry name" value="ASCC1"/>
</dbReference>
<gene>
    <name evidence="2" type="ORF">GALMADRAFT_409741</name>
</gene>
<dbReference type="HOGENOM" id="CLU_432146_0_0_1"/>
<dbReference type="Gene3D" id="3.90.1140.10">
    <property type="entry name" value="Cyclic phosphodiesterase"/>
    <property type="match status" value="1"/>
</dbReference>
<dbReference type="OrthoDB" id="277832at2759"/>
<accession>A0A067T5L2</accession>
<dbReference type="EMBL" id="KL142376">
    <property type="protein sequence ID" value="KDR77647.1"/>
    <property type="molecule type" value="Genomic_DNA"/>
</dbReference>
<dbReference type="GO" id="GO:0005634">
    <property type="term" value="C:nucleus"/>
    <property type="evidence" value="ECO:0007669"/>
    <property type="project" value="TreeGrafter"/>
</dbReference>
<dbReference type="AlphaFoldDB" id="A0A067T5L2"/>
<evidence type="ECO:0000313" key="3">
    <source>
        <dbReference type="Proteomes" id="UP000027222"/>
    </source>
</evidence>
<feature type="region of interest" description="Disordered" evidence="1">
    <location>
        <begin position="1"/>
        <end position="33"/>
    </location>
</feature>
<feature type="region of interest" description="Disordered" evidence="1">
    <location>
        <begin position="223"/>
        <end position="255"/>
    </location>
</feature>
<feature type="compositionally biased region" description="Gly residues" evidence="1">
    <location>
        <begin position="295"/>
        <end position="305"/>
    </location>
</feature>
<proteinExistence type="predicted"/>
<dbReference type="PANTHER" id="PTHR13360:SF1">
    <property type="entry name" value="ACTIVATING SIGNAL COINTEGRATOR 1 COMPLEX SUBUNIT 1"/>
    <property type="match status" value="1"/>
</dbReference>
<feature type="compositionally biased region" description="Gly residues" evidence="1">
    <location>
        <begin position="223"/>
        <end position="248"/>
    </location>
</feature>
<dbReference type="PANTHER" id="PTHR13360">
    <property type="entry name" value="ACTIVATING SIGNAL COINTEGRATOR 1 COMPLEX SUBUNIT 1"/>
    <property type="match status" value="1"/>
</dbReference>
<dbReference type="STRING" id="685588.A0A067T5L2"/>
<name>A0A067T5L2_GALM3</name>
<sequence>MPSPYRALASSSGAQGQGRTHPPDSTQESMDAELAKRVAAWEATIAEMGKHPYAAPLPPAALHPYPSPYPGPAPTSASTSTSRILINPDARIAELEARLQKETADLEASLAELGVLPGGNPYPLSSGAQGRLSPDSKKRVDAEMKKRSAELQATIAEIKALEGEGEREMVVDGDPYALRPGGVHVDPYAYEYATRLPDRDPETVRVDAMLARYYAEHGDGYGTGGSGSGSGHAGPSGSGNGSRIGIGSGARPAPSSSDLYASLYQRPADPESVRVDALLARYDAEHGTSSFGNSGRSGKGMGGASGVEIAVPNMSPNPYRDPELDAQSKRIEAILSNSEAEFEAELQRRYNPAPWNSKPTATHFLVLPLNNHPALGTKTSLFQNALFGVESDANIYAATEEEGAKHGYRPYPRFNPTPSPLVQGLDTTVIVDPRRMHITLGAMTLYPDLEPVPESHSQTQSTTEGAGARPPRAFFTTMNPSFSVQLTEEQKKSIKTVKTALALLASLKPRISEILDGSKGVNVPLEVMSVMRPERIPGRPGAVQRELKGKGKERAAGGLWKMSVGAGMRAGEEDEDGEVNVGASVLFVAPKKVAKEVENEDRRKLREVTDLIYQTFKQEGYFIEKSPPRASFP</sequence>
<keyword evidence="3" id="KW-1185">Reference proteome</keyword>
<protein>
    <submittedName>
        <fullName evidence="2">Uncharacterized protein</fullName>
    </submittedName>
</protein>